<dbReference type="InterPro" id="IPR043502">
    <property type="entry name" value="DNA/RNA_pol_sf"/>
</dbReference>
<reference evidence="8 9" key="1">
    <citation type="journal article" date="2019" name="Sci. Rep.">
        <title>Orb-weaving spider Araneus ventricosus genome elucidates the spidroin gene catalogue.</title>
        <authorList>
            <person name="Kono N."/>
            <person name="Nakamura H."/>
            <person name="Ohtoshi R."/>
            <person name="Moran D.A.P."/>
            <person name="Shinohara A."/>
            <person name="Yoshida Y."/>
            <person name="Fujiwara M."/>
            <person name="Mori M."/>
            <person name="Tomita M."/>
            <person name="Arakawa K."/>
        </authorList>
    </citation>
    <scope>NUCLEOTIDE SEQUENCE [LARGE SCALE GENOMIC DNA]</scope>
</reference>
<keyword evidence="4" id="KW-0255">Endonuclease</keyword>
<evidence type="ECO:0000256" key="5">
    <source>
        <dbReference type="ARBA" id="ARBA00022801"/>
    </source>
</evidence>
<keyword evidence="6" id="KW-0695">RNA-directed DNA polymerase</keyword>
<evidence type="ECO:0000313" key="8">
    <source>
        <dbReference type="EMBL" id="GBN27167.1"/>
    </source>
</evidence>
<dbReference type="GO" id="GO:0004519">
    <property type="term" value="F:endonuclease activity"/>
    <property type="evidence" value="ECO:0007669"/>
    <property type="project" value="UniProtKB-KW"/>
</dbReference>
<dbReference type="OrthoDB" id="6428871at2759"/>
<dbReference type="GO" id="GO:0016787">
    <property type="term" value="F:hydrolase activity"/>
    <property type="evidence" value="ECO:0007669"/>
    <property type="project" value="UniProtKB-KW"/>
</dbReference>
<dbReference type="CDD" id="cd09274">
    <property type="entry name" value="RNase_HI_RT_Ty3"/>
    <property type="match status" value="1"/>
</dbReference>
<evidence type="ECO:0000256" key="4">
    <source>
        <dbReference type="ARBA" id="ARBA00022759"/>
    </source>
</evidence>
<keyword evidence="1" id="KW-0808">Transferase</keyword>
<dbReference type="PANTHER" id="PTHR34072">
    <property type="entry name" value="ENZYMATIC POLYPROTEIN-RELATED"/>
    <property type="match status" value="1"/>
</dbReference>
<protein>
    <submittedName>
        <fullName evidence="8">Retrovirus-related Pol polyprotein from transposon 297</fullName>
    </submittedName>
</protein>
<evidence type="ECO:0000256" key="2">
    <source>
        <dbReference type="ARBA" id="ARBA00022695"/>
    </source>
</evidence>
<keyword evidence="5" id="KW-0378">Hydrolase</keyword>
<keyword evidence="2" id="KW-0548">Nucleotidyltransferase</keyword>
<dbReference type="GO" id="GO:0003964">
    <property type="term" value="F:RNA-directed DNA polymerase activity"/>
    <property type="evidence" value="ECO:0007669"/>
    <property type="project" value="UniProtKB-KW"/>
</dbReference>
<dbReference type="AlphaFoldDB" id="A0A4Y2MMX7"/>
<dbReference type="PANTHER" id="PTHR34072:SF49">
    <property type="entry name" value="RIBONUCLEASE H"/>
    <property type="match status" value="1"/>
</dbReference>
<dbReference type="FunFam" id="3.10.20.370:FF:000001">
    <property type="entry name" value="Retrovirus-related Pol polyprotein from transposon 17.6-like protein"/>
    <property type="match status" value="1"/>
</dbReference>
<evidence type="ECO:0000259" key="7">
    <source>
        <dbReference type="Pfam" id="PF17917"/>
    </source>
</evidence>
<name>A0A4Y2MMX7_ARAVE</name>
<feature type="domain" description="Reverse transcriptase RNase H-like" evidence="7">
    <location>
        <begin position="94"/>
        <end position="195"/>
    </location>
</feature>
<sequence length="224" mass="26215">MEIEPFYPSDETQVFVGIHSPYVPIDNADLQAIRQGTESEIYVQLNKWSDTTGYDYENGSQLSSAAELLSTIEYKWSRCQALTSAPILTYPWIDKDFILDTDASNEGIGDVLSQNIRNEERVIAYFRKSLGKPERLYCVTRKELLDIFKSIEHFHYYLYGKKLLLRTHQASLKWLLKFKEPEGQIARWIQTFQEYDFEIQHRKRTSHGNADTLSRRPSKESCKQ</sequence>
<proteinExistence type="predicted"/>
<dbReference type="Proteomes" id="UP000499080">
    <property type="component" value="Unassembled WGS sequence"/>
</dbReference>
<gene>
    <name evidence="8" type="primary">pol_1019</name>
    <name evidence="8" type="ORF">AVEN_268512_1</name>
</gene>
<evidence type="ECO:0000313" key="9">
    <source>
        <dbReference type="Proteomes" id="UP000499080"/>
    </source>
</evidence>
<dbReference type="Gene3D" id="3.10.20.370">
    <property type="match status" value="1"/>
</dbReference>
<dbReference type="SUPFAM" id="SSF56672">
    <property type="entry name" value="DNA/RNA polymerases"/>
    <property type="match status" value="1"/>
</dbReference>
<dbReference type="EMBL" id="BGPR01007482">
    <property type="protein sequence ID" value="GBN27167.1"/>
    <property type="molecule type" value="Genomic_DNA"/>
</dbReference>
<accession>A0A4Y2MMX7</accession>
<comment type="caution">
    <text evidence="8">The sequence shown here is derived from an EMBL/GenBank/DDBJ whole genome shotgun (WGS) entry which is preliminary data.</text>
</comment>
<dbReference type="InterPro" id="IPR041373">
    <property type="entry name" value="RT_RNaseH"/>
</dbReference>
<dbReference type="Pfam" id="PF17917">
    <property type="entry name" value="RT_RNaseH"/>
    <property type="match status" value="1"/>
</dbReference>
<keyword evidence="3" id="KW-0540">Nuclease</keyword>
<evidence type="ECO:0000256" key="3">
    <source>
        <dbReference type="ARBA" id="ARBA00022722"/>
    </source>
</evidence>
<organism evidence="8 9">
    <name type="scientific">Araneus ventricosus</name>
    <name type="common">Orbweaver spider</name>
    <name type="synonym">Epeira ventricosa</name>
    <dbReference type="NCBI Taxonomy" id="182803"/>
    <lineage>
        <taxon>Eukaryota</taxon>
        <taxon>Metazoa</taxon>
        <taxon>Ecdysozoa</taxon>
        <taxon>Arthropoda</taxon>
        <taxon>Chelicerata</taxon>
        <taxon>Arachnida</taxon>
        <taxon>Araneae</taxon>
        <taxon>Araneomorphae</taxon>
        <taxon>Entelegynae</taxon>
        <taxon>Araneoidea</taxon>
        <taxon>Araneidae</taxon>
        <taxon>Araneus</taxon>
    </lineage>
</organism>
<evidence type="ECO:0000256" key="6">
    <source>
        <dbReference type="ARBA" id="ARBA00022918"/>
    </source>
</evidence>
<keyword evidence="9" id="KW-1185">Reference proteome</keyword>
<evidence type="ECO:0000256" key="1">
    <source>
        <dbReference type="ARBA" id="ARBA00022679"/>
    </source>
</evidence>